<keyword evidence="1" id="KW-0808">Transferase</keyword>
<dbReference type="SUPFAM" id="SSF53335">
    <property type="entry name" value="S-adenosyl-L-methionine-dependent methyltransferases"/>
    <property type="match status" value="1"/>
</dbReference>
<gene>
    <name evidence="3" type="ORF">EFP84_18055</name>
</gene>
<evidence type="ECO:0000313" key="3">
    <source>
        <dbReference type="EMBL" id="AYV57227.1"/>
    </source>
</evidence>
<dbReference type="KEGG" id="lkm:EFP84_18055"/>
<dbReference type="PANTHER" id="PTHR43861">
    <property type="entry name" value="TRANS-ACONITATE 2-METHYLTRANSFERASE-RELATED"/>
    <property type="match status" value="1"/>
</dbReference>
<dbReference type="InterPro" id="IPR029063">
    <property type="entry name" value="SAM-dependent_MTases_sf"/>
</dbReference>
<keyword evidence="3" id="KW-0489">Methyltransferase</keyword>
<evidence type="ECO:0000313" key="4">
    <source>
        <dbReference type="Proteomes" id="UP000276407"/>
    </source>
</evidence>
<organism evidence="3 4">
    <name type="scientific">Leptospira kmetyi</name>
    <dbReference type="NCBI Taxonomy" id="408139"/>
    <lineage>
        <taxon>Bacteria</taxon>
        <taxon>Pseudomonadati</taxon>
        <taxon>Spirochaetota</taxon>
        <taxon>Spirochaetia</taxon>
        <taxon>Leptospirales</taxon>
        <taxon>Leptospiraceae</taxon>
        <taxon>Leptospira</taxon>
    </lineage>
</organism>
<dbReference type="GO" id="GO:0032259">
    <property type="term" value="P:methylation"/>
    <property type="evidence" value="ECO:0007669"/>
    <property type="project" value="UniProtKB-KW"/>
</dbReference>
<reference evidence="3 4" key="1">
    <citation type="submission" date="2018-11" db="EMBL/GenBank/DDBJ databases">
        <title>Complete genome sequence of Leptospira kmetyi isolate LS 001/16 from soil sample associated with a leptospirosis patient in Kelantan.</title>
        <authorList>
            <person name="Muhammad Yusoff F."/>
            <person name="Muhammad Yusoff S."/>
            <person name="Ahmad M.N."/>
            <person name="Yusof N.Y."/>
            <person name="Aziah I."/>
        </authorList>
    </citation>
    <scope>NUCLEOTIDE SEQUENCE [LARGE SCALE GENOMIC DNA]</scope>
    <source>
        <strain evidence="3 4">LS 001/16</strain>
    </source>
</reference>
<name>A0AAD0URR3_9LEPT</name>
<accession>A0AAD0URR3</accession>
<dbReference type="GO" id="GO:0008168">
    <property type="term" value="F:methyltransferase activity"/>
    <property type="evidence" value="ECO:0007669"/>
    <property type="project" value="UniProtKB-KW"/>
</dbReference>
<protein>
    <submittedName>
        <fullName evidence="3">Class I SAM-dependent methyltransferase</fullName>
    </submittedName>
</protein>
<proteinExistence type="predicted"/>
<dbReference type="RefSeq" id="WP_123180209.1">
    <property type="nucleotide sequence ID" value="NZ_CP033614.1"/>
</dbReference>
<sequence length="251" mass="28544">MKNIRYQNDNISQYFNQNRIRWEQFYESEKKIIGRLPIDPEKEVLDIGCGCGGLGLALKEKFGLEKYTGVEINVQAAEAGRTMNPNAEILCGDILDLTKTSLKEKEYDVVFSLSCVDWNVQYLDMLNAAWKHVKPGGYFISTFRLTNLDGCNDMKRSYQYINYEGVREGEKASYVVLNASELFQQLKKFEPKAVNAFGYWGAPSSTAITPYETLCFVAFSIQKRIVGDDNSITFDLTLPEEILKGIDVKTQ</sequence>
<feature type="domain" description="Methyltransferase" evidence="2">
    <location>
        <begin position="44"/>
        <end position="137"/>
    </location>
</feature>
<evidence type="ECO:0000256" key="1">
    <source>
        <dbReference type="ARBA" id="ARBA00022679"/>
    </source>
</evidence>
<evidence type="ECO:0000259" key="2">
    <source>
        <dbReference type="Pfam" id="PF13649"/>
    </source>
</evidence>
<dbReference type="Proteomes" id="UP000276407">
    <property type="component" value="Chromosome 1"/>
</dbReference>
<dbReference type="EMBL" id="CP033614">
    <property type="protein sequence ID" value="AYV57227.1"/>
    <property type="molecule type" value="Genomic_DNA"/>
</dbReference>
<dbReference type="CDD" id="cd02440">
    <property type="entry name" value="AdoMet_MTases"/>
    <property type="match status" value="1"/>
</dbReference>
<dbReference type="AlphaFoldDB" id="A0AAD0URR3"/>
<dbReference type="Pfam" id="PF13649">
    <property type="entry name" value="Methyltransf_25"/>
    <property type="match status" value="1"/>
</dbReference>
<dbReference type="InterPro" id="IPR041698">
    <property type="entry name" value="Methyltransf_25"/>
</dbReference>
<dbReference type="Gene3D" id="3.40.50.150">
    <property type="entry name" value="Vaccinia Virus protein VP39"/>
    <property type="match status" value="1"/>
</dbReference>